<gene>
    <name evidence="4" type="ORF">SAMN04488052_10793</name>
</gene>
<dbReference type="RefSeq" id="WP_091645135.1">
    <property type="nucleotide sequence ID" value="NZ_FOEG01000007.1"/>
</dbReference>
<keyword evidence="1" id="KW-0812">Transmembrane</keyword>
<dbReference type="AlphaFoldDB" id="A0A1H8UM70"/>
<feature type="domain" description="Alpha/beta-hydrolase catalytic" evidence="2">
    <location>
        <begin position="251"/>
        <end position="538"/>
    </location>
</feature>
<feature type="transmembrane region" description="Helical" evidence="1">
    <location>
        <begin position="36"/>
        <end position="56"/>
    </location>
</feature>
<dbReference type="Proteomes" id="UP000199657">
    <property type="component" value="Unassembled WGS sequence"/>
</dbReference>
<proteinExistence type="predicted"/>
<accession>A0A1H8UM70</accession>
<sequence>MQWVWRWLRQFCTTGLLLGTLFFAFSLTPSLIPRPSVIQGVISGVSFTAGYGLGVMARWLWNYLELPVPSVRLDRMARIGAAVVCGLFAIGFLWQASEWQNTVRALMDSEPAGGVQPFTVAAIATVVFVVLVLLARLFLLTFQVLSRRMERYVPRRVSLVVGVTAALALFWSVVDGVIFTLALRAADNSYQQLDVLMQDDVEQPDDPVSTGGPESLVTWEDLGGRGRRFVTSGPTGDDIGDFLGEAAPDPIRVYVGLNAAETPEERADLALQELLRVDAFDRSVLLLATPTGRGWVDSAAQNPVEYILQGDVATVTAQYSYLPSPLSLMVEGEYGQETARALFNRVYGYWSDLPEDDRPDLYLHGLSLGALNSDRSFDVYDIIDDPFDGALWSGPPFRSETWRTVTAGRDAGSPAWLPRFRDGSVVRFMNQDGGLDDFDTDWGQFRIAILQYASDPVTFFDPMSFYSEPDWMREPRGPDVSDDLRWFPVVTMLQLLADMAAGRAPTGYGHEYAEAHYIDAWVALTEPDNWSDEDSERLKALFDERE</sequence>
<dbReference type="InterPro" id="IPR027788">
    <property type="entry name" value="Alpha/beta-hydrolase_N_dom"/>
</dbReference>
<dbReference type="Pfam" id="PF15420">
    <property type="entry name" value="Abhydrolase_9_N"/>
    <property type="match status" value="1"/>
</dbReference>
<dbReference type="PIRSF" id="PIRSF007542">
    <property type="entry name" value="UCP007542"/>
    <property type="match status" value="1"/>
</dbReference>
<name>A0A1H8UM70_9GAMM</name>
<feature type="transmembrane region" description="Helical" evidence="1">
    <location>
        <begin position="77"/>
        <end position="97"/>
    </location>
</feature>
<keyword evidence="1" id="KW-1133">Transmembrane helix</keyword>
<keyword evidence="1" id="KW-0472">Membrane</keyword>
<feature type="domain" description="Alpha/beta-hydrolase N-terminal" evidence="3">
    <location>
        <begin position="27"/>
        <end position="234"/>
    </location>
</feature>
<protein>
    <submittedName>
        <fullName evidence="4">Uncharacterized membrane protein</fullName>
    </submittedName>
</protein>
<evidence type="ECO:0000313" key="4">
    <source>
        <dbReference type="EMBL" id="SEP04309.1"/>
    </source>
</evidence>
<dbReference type="InterPro" id="IPR012037">
    <property type="entry name" value="Alpha/beta-hydrolase_fam"/>
</dbReference>
<feature type="transmembrane region" description="Helical" evidence="1">
    <location>
        <begin position="117"/>
        <end position="139"/>
    </location>
</feature>
<feature type="transmembrane region" description="Helical" evidence="1">
    <location>
        <begin position="159"/>
        <end position="183"/>
    </location>
</feature>
<keyword evidence="5" id="KW-1185">Reference proteome</keyword>
<evidence type="ECO:0000259" key="2">
    <source>
        <dbReference type="Pfam" id="PF10081"/>
    </source>
</evidence>
<dbReference type="STRING" id="406100.SAMN04488052_10793"/>
<dbReference type="Pfam" id="PF10081">
    <property type="entry name" value="Abhydrolase_9"/>
    <property type="match status" value="1"/>
</dbReference>
<evidence type="ECO:0000259" key="3">
    <source>
        <dbReference type="Pfam" id="PF15420"/>
    </source>
</evidence>
<reference evidence="4 5" key="1">
    <citation type="submission" date="2016-10" db="EMBL/GenBank/DDBJ databases">
        <authorList>
            <person name="de Groot N.N."/>
        </authorList>
    </citation>
    <scope>NUCLEOTIDE SEQUENCE [LARGE SCALE GENOMIC DNA]</scope>
    <source>
        <strain evidence="4 5">CGMCC 1.6291</strain>
    </source>
</reference>
<dbReference type="EMBL" id="FOEG01000007">
    <property type="protein sequence ID" value="SEP04309.1"/>
    <property type="molecule type" value="Genomic_DNA"/>
</dbReference>
<dbReference type="OrthoDB" id="4397445at2"/>
<evidence type="ECO:0000256" key="1">
    <source>
        <dbReference type="SAM" id="Phobius"/>
    </source>
</evidence>
<organism evidence="4 5">
    <name type="scientific">Aquisalimonas asiatica</name>
    <dbReference type="NCBI Taxonomy" id="406100"/>
    <lineage>
        <taxon>Bacteria</taxon>
        <taxon>Pseudomonadati</taxon>
        <taxon>Pseudomonadota</taxon>
        <taxon>Gammaproteobacteria</taxon>
        <taxon>Chromatiales</taxon>
        <taxon>Ectothiorhodospiraceae</taxon>
        <taxon>Aquisalimonas</taxon>
    </lineage>
</organism>
<evidence type="ECO:0000313" key="5">
    <source>
        <dbReference type="Proteomes" id="UP000199657"/>
    </source>
</evidence>
<dbReference type="InterPro" id="IPR027787">
    <property type="entry name" value="Alpha/beta-hydrolase_catalytic"/>
</dbReference>